<dbReference type="AlphaFoldDB" id="A0A2T0W7U4"/>
<proteinExistence type="predicted"/>
<dbReference type="InterPro" id="IPR036746">
    <property type="entry name" value="TT1725-like_sf"/>
</dbReference>
<evidence type="ECO:0008006" key="3">
    <source>
        <dbReference type="Google" id="ProtNLM"/>
    </source>
</evidence>
<dbReference type="Pfam" id="PF04456">
    <property type="entry name" value="DUF503"/>
    <property type="match status" value="1"/>
</dbReference>
<accession>A0A2T0W7U4</accession>
<keyword evidence="2" id="KW-1185">Reference proteome</keyword>
<dbReference type="PANTHER" id="PTHR36441:SF1">
    <property type="entry name" value="DUF503 DOMAIN-CONTAINING PROTEIN"/>
    <property type="match status" value="1"/>
</dbReference>
<name>A0A2T0W7U4_9LACT</name>
<sequence length="93" mass="10806">MILMGVELTILIFDSYSLKDKRSTVKSIVHRIRNRHHLTTAEVDEWDLHNKAVLGFGVVGSNRLLCRKQLESALKDVEEQYEVEILDVDWIEV</sequence>
<dbReference type="PANTHER" id="PTHR36441">
    <property type="entry name" value="HYPOTHETICAL CYTOSOLIC PROTEIN"/>
    <property type="match status" value="1"/>
</dbReference>
<dbReference type="Gene3D" id="3.30.70.1120">
    <property type="entry name" value="TT1725-like"/>
    <property type="match status" value="1"/>
</dbReference>
<dbReference type="Proteomes" id="UP000238205">
    <property type="component" value="Unassembled WGS sequence"/>
</dbReference>
<dbReference type="SUPFAM" id="SSF103007">
    <property type="entry name" value="Hypothetical protein TT1725"/>
    <property type="match status" value="1"/>
</dbReference>
<protein>
    <recommendedName>
        <fullName evidence="3">DUF503 domain-containing protein</fullName>
    </recommendedName>
</protein>
<dbReference type="RefSeq" id="WP_106192889.1">
    <property type="nucleotide sequence ID" value="NZ_PVTO01000009.1"/>
</dbReference>
<dbReference type="OrthoDB" id="9809023at2"/>
<gene>
    <name evidence="1" type="ORF">CLV38_10990</name>
</gene>
<reference evidence="1 2" key="1">
    <citation type="submission" date="2018-03" db="EMBL/GenBank/DDBJ databases">
        <title>Genomic Encyclopedia of Archaeal and Bacterial Type Strains, Phase II (KMG-II): from individual species to whole genera.</title>
        <authorList>
            <person name="Goeker M."/>
        </authorList>
    </citation>
    <scope>NUCLEOTIDE SEQUENCE [LARGE SCALE GENOMIC DNA]</scope>
    <source>
        <strain evidence="1 2">DSM 13175</strain>
    </source>
</reference>
<evidence type="ECO:0000313" key="1">
    <source>
        <dbReference type="EMBL" id="PRY82760.1"/>
    </source>
</evidence>
<comment type="caution">
    <text evidence="1">The sequence shown here is derived from an EMBL/GenBank/DDBJ whole genome shotgun (WGS) entry which is preliminary data.</text>
</comment>
<evidence type="ECO:0000313" key="2">
    <source>
        <dbReference type="Proteomes" id="UP000238205"/>
    </source>
</evidence>
<dbReference type="EMBL" id="PVTO01000009">
    <property type="protein sequence ID" value="PRY82760.1"/>
    <property type="molecule type" value="Genomic_DNA"/>
</dbReference>
<dbReference type="InterPro" id="IPR007546">
    <property type="entry name" value="DUF503"/>
</dbReference>
<organism evidence="1 2">
    <name type="scientific">Alkalibacterium olivapovliticus</name>
    <dbReference type="NCBI Taxonomy" id="99907"/>
    <lineage>
        <taxon>Bacteria</taxon>
        <taxon>Bacillati</taxon>
        <taxon>Bacillota</taxon>
        <taxon>Bacilli</taxon>
        <taxon>Lactobacillales</taxon>
        <taxon>Carnobacteriaceae</taxon>
        <taxon>Alkalibacterium</taxon>
    </lineage>
</organism>